<evidence type="ECO:0000313" key="2">
    <source>
        <dbReference type="EMBL" id="KIL58571.1"/>
    </source>
</evidence>
<accession>A0A0C2WPE1</accession>
<evidence type="ECO:0000256" key="1">
    <source>
        <dbReference type="SAM" id="MobiDB-lite"/>
    </source>
</evidence>
<sequence length="64" mass="6801">MSQNASNRTTRTENPGVHTGGATSIGNANFIGGGHAFGSHSTVNNYHQGPDARELKKVKSQYLM</sequence>
<dbReference type="EMBL" id="KN818335">
    <property type="protein sequence ID" value="KIL58571.1"/>
    <property type="molecule type" value="Genomic_DNA"/>
</dbReference>
<dbReference type="HOGENOM" id="CLU_2873691_0_0_1"/>
<keyword evidence="3" id="KW-1185">Reference proteome</keyword>
<dbReference type="Proteomes" id="UP000054549">
    <property type="component" value="Unassembled WGS sequence"/>
</dbReference>
<feature type="region of interest" description="Disordered" evidence="1">
    <location>
        <begin position="1"/>
        <end position="64"/>
    </location>
</feature>
<proteinExistence type="predicted"/>
<dbReference type="AlphaFoldDB" id="A0A0C2WPE1"/>
<gene>
    <name evidence="2" type="ORF">M378DRAFT_170480</name>
</gene>
<evidence type="ECO:0000313" key="3">
    <source>
        <dbReference type="Proteomes" id="UP000054549"/>
    </source>
</evidence>
<feature type="compositionally biased region" description="Polar residues" evidence="1">
    <location>
        <begin position="1"/>
        <end position="13"/>
    </location>
</feature>
<reference evidence="2 3" key="1">
    <citation type="submission" date="2014-04" db="EMBL/GenBank/DDBJ databases">
        <title>Evolutionary Origins and Diversification of the Mycorrhizal Mutualists.</title>
        <authorList>
            <consortium name="DOE Joint Genome Institute"/>
            <consortium name="Mycorrhizal Genomics Consortium"/>
            <person name="Kohler A."/>
            <person name="Kuo A."/>
            <person name="Nagy L.G."/>
            <person name="Floudas D."/>
            <person name="Copeland A."/>
            <person name="Barry K.W."/>
            <person name="Cichocki N."/>
            <person name="Veneault-Fourrey C."/>
            <person name="LaButti K."/>
            <person name="Lindquist E.A."/>
            <person name="Lipzen A."/>
            <person name="Lundell T."/>
            <person name="Morin E."/>
            <person name="Murat C."/>
            <person name="Riley R."/>
            <person name="Ohm R."/>
            <person name="Sun H."/>
            <person name="Tunlid A."/>
            <person name="Henrissat B."/>
            <person name="Grigoriev I.V."/>
            <person name="Hibbett D.S."/>
            <person name="Martin F."/>
        </authorList>
    </citation>
    <scope>NUCLEOTIDE SEQUENCE [LARGE SCALE GENOMIC DNA]</scope>
    <source>
        <strain evidence="2 3">Koide BX008</strain>
    </source>
</reference>
<name>A0A0C2WPE1_AMAMK</name>
<dbReference type="InParanoid" id="A0A0C2WPE1"/>
<feature type="non-terminal residue" evidence="2">
    <location>
        <position position="64"/>
    </location>
</feature>
<organism evidence="2 3">
    <name type="scientific">Amanita muscaria (strain Koide BX008)</name>
    <dbReference type="NCBI Taxonomy" id="946122"/>
    <lineage>
        <taxon>Eukaryota</taxon>
        <taxon>Fungi</taxon>
        <taxon>Dikarya</taxon>
        <taxon>Basidiomycota</taxon>
        <taxon>Agaricomycotina</taxon>
        <taxon>Agaricomycetes</taxon>
        <taxon>Agaricomycetidae</taxon>
        <taxon>Agaricales</taxon>
        <taxon>Pluteineae</taxon>
        <taxon>Amanitaceae</taxon>
        <taxon>Amanita</taxon>
    </lineage>
</organism>
<protein>
    <submittedName>
        <fullName evidence="2">Uncharacterized protein</fullName>
    </submittedName>
</protein>